<dbReference type="NCBIfam" id="NF005061">
    <property type="entry name" value="PRK06474.1"/>
    <property type="match status" value="1"/>
</dbReference>
<evidence type="ECO:0000313" key="4">
    <source>
        <dbReference type="Proteomes" id="UP000693672"/>
    </source>
</evidence>
<dbReference type="Proteomes" id="UP000693672">
    <property type="component" value="Unassembled WGS sequence"/>
</dbReference>
<evidence type="ECO:0000313" key="3">
    <source>
        <dbReference type="EMBL" id="CAG7650341.1"/>
    </source>
</evidence>
<reference evidence="3" key="1">
    <citation type="submission" date="2021-06" db="EMBL/GenBank/DDBJ databases">
        <authorList>
            <person name="Criscuolo A."/>
        </authorList>
    </citation>
    <scope>NUCLEOTIDE SEQUENCE</scope>
    <source>
        <strain evidence="3">CIP111600</strain>
    </source>
</reference>
<name>A0A916KA19_9BACL</name>
<dbReference type="SMART" id="SM00418">
    <property type="entry name" value="HTH_ARSR"/>
    <property type="match status" value="1"/>
</dbReference>
<dbReference type="InterPro" id="IPR011991">
    <property type="entry name" value="ArsR-like_HTH"/>
</dbReference>
<accession>A0A916KA19</accession>
<dbReference type="RefSeq" id="WP_218095737.1">
    <property type="nucleotide sequence ID" value="NZ_CAJVAS010000053.1"/>
</dbReference>
<keyword evidence="1" id="KW-0238">DNA-binding</keyword>
<organism evidence="3 4">
    <name type="scientific">Paenibacillus solanacearum</name>
    <dbReference type="NCBI Taxonomy" id="2048548"/>
    <lineage>
        <taxon>Bacteria</taxon>
        <taxon>Bacillati</taxon>
        <taxon>Bacillota</taxon>
        <taxon>Bacilli</taxon>
        <taxon>Bacillales</taxon>
        <taxon>Paenibacillaceae</taxon>
        <taxon>Paenibacillus</taxon>
    </lineage>
</organism>
<protein>
    <recommendedName>
        <fullName evidence="2">HTH arsR-type domain-containing protein</fullName>
    </recommendedName>
</protein>
<dbReference type="InterPro" id="IPR001845">
    <property type="entry name" value="HTH_ArsR_DNA-bd_dom"/>
</dbReference>
<evidence type="ECO:0000256" key="1">
    <source>
        <dbReference type="ARBA" id="ARBA00023125"/>
    </source>
</evidence>
<dbReference type="CDD" id="cd00090">
    <property type="entry name" value="HTH_ARSR"/>
    <property type="match status" value="1"/>
</dbReference>
<comment type="caution">
    <text evidence="3">The sequence shown here is derived from an EMBL/GenBank/DDBJ whole genome shotgun (WGS) entry which is preliminary data.</text>
</comment>
<dbReference type="GO" id="GO:0003700">
    <property type="term" value="F:DNA-binding transcription factor activity"/>
    <property type="evidence" value="ECO:0007669"/>
    <property type="project" value="InterPro"/>
</dbReference>
<dbReference type="Pfam" id="PF12840">
    <property type="entry name" value="HTH_20"/>
    <property type="match status" value="1"/>
</dbReference>
<gene>
    <name evidence="3" type="ORF">PAESOLCIP111_06056</name>
</gene>
<keyword evidence="4" id="KW-1185">Reference proteome</keyword>
<dbReference type="GO" id="GO:0003677">
    <property type="term" value="F:DNA binding"/>
    <property type="evidence" value="ECO:0007669"/>
    <property type="project" value="UniProtKB-KW"/>
</dbReference>
<sequence length="185" mass="20905">MNEKANLLLHPVRMRIIQAMIGQRRSTQQLQEWLPDIPQATLYRQLQKLVQAGILQVVEQKRIRGAVEKTYALAERGKDITQEDLASFDSDDHLRYFMMFLAQLLGDFGEYAGQKSMDMARDGAGYRQIAVYLSEAEWKQMVTDLSAAVVNYLPNEPGPGRRRYSLATVLIPGPQADTSSSTDPD</sequence>
<dbReference type="AlphaFoldDB" id="A0A916KA19"/>
<feature type="domain" description="HTH arsR-type" evidence="2">
    <location>
        <begin position="3"/>
        <end position="85"/>
    </location>
</feature>
<dbReference type="EMBL" id="CAJVAS010000053">
    <property type="protein sequence ID" value="CAG7650341.1"/>
    <property type="molecule type" value="Genomic_DNA"/>
</dbReference>
<evidence type="ECO:0000259" key="2">
    <source>
        <dbReference type="SMART" id="SM00418"/>
    </source>
</evidence>
<proteinExistence type="predicted"/>